<dbReference type="EMBL" id="JBHTEE010000001">
    <property type="protein sequence ID" value="MFC7604650.1"/>
    <property type="molecule type" value="Genomic_DNA"/>
</dbReference>
<dbReference type="Pfam" id="PF13302">
    <property type="entry name" value="Acetyltransf_3"/>
    <property type="match status" value="1"/>
</dbReference>
<protein>
    <submittedName>
        <fullName evidence="2">GNAT family N-acetyltransferase</fullName>
        <ecNumber evidence="2">2.3.-.-</ecNumber>
    </submittedName>
</protein>
<keyword evidence="2" id="KW-0808">Transferase</keyword>
<evidence type="ECO:0000313" key="2">
    <source>
        <dbReference type="EMBL" id="MFC7604650.1"/>
    </source>
</evidence>
<evidence type="ECO:0000313" key="3">
    <source>
        <dbReference type="Proteomes" id="UP001596514"/>
    </source>
</evidence>
<accession>A0ABW2T7I6</accession>
<gene>
    <name evidence="2" type="ORF">ACFQVD_31530</name>
</gene>
<dbReference type="RefSeq" id="WP_343970546.1">
    <property type="nucleotide sequence ID" value="NZ_BAAAGK010000087.1"/>
</dbReference>
<dbReference type="Gene3D" id="3.40.630.30">
    <property type="match status" value="1"/>
</dbReference>
<evidence type="ECO:0000259" key="1">
    <source>
        <dbReference type="PROSITE" id="PS51186"/>
    </source>
</evidence>
<dbReference type="Proteomes" id="UP001596514">
    <property type="component" value="Unassembled WGS sequence"/>
</dbReference>
<dbReference type="GO" id="GO:0016746">
    <property type="term" value="F:acyltransferase activity"/>
    <property type="evidence" value="ECO:0007669"/>
    <property type="project" value="UniProtKB-KW"/>
</dbReference>
<name>A0ABW2T7I6_9ACTN</name>
<dbReference type="PROSITE" id="PS51186">
    <property type="entry name" value="GNAT"/>
    <property type="match status" value="1"/>
</dbReference>
<keyword evidence="2" id="KW-0012">Acyltransferase</keyword>
<organism evidence="2 3">
    <name type="scientific">Streptosporangium amethystogenes subsp. fukuiense</name>
    <dbReference type="NCBI Taxonomy" id="698418"/>
    <lineage>
        <taxon>Bacteria</taxon>
        <taxon>Bacillati</taxon>
        <taxon>Actinomycetota</taxon>
        <taxon>Actinomycetes</taxon>
        <taxon>Streptosporangiales</taxon>
        <taxon>Streptosporangiaceae</taxon>
        <taxon>Streptosporangium</taxon>
    </lineage>
</organism>
<dbReference type="InterPro" id="IPR000182">
    <property type="entry name" value="GNAT_dom"/>
</dbReference>
<reference evidence="3" key="1">
    <citation type="journal article" date="2019" name="Int. J. Syst. Evol. Microbiol.">
        <title>The Global Catalogue of Microorganisms (GCM) 10K type strain sequencing project: providing services to taxonomists for standard genome sequencing and annotation.</title>
        <authorList>
            <consortium name="The Broad Institute Genomics Platform"/>
            <consortium name="The Broad Institute Genome Sequencing Center for Infectious Disease"/>
            <person name="Wu L."/>
            <person name="Ma J."/>
        </authorList>
    </citation>
    <scope>NUCLEOTIDE SEQUENCE [LARGE SCALE GENOMIC DNA]</scope>
    <source>
        <strain evidence="3">JCM 10083</strain>
    </source>
</reference>
<proteinExistence type="predicted"/>
<dbReference type="PANTHER" id="PTHR43415:SF3">
    <property type="entry name" value="GNAT-FAMILY ACETYLTRANSFERASE"/>
    <property type="match status" value="1"/>
</dbReference>
<sequence>MVTGDRVQLRAIEPSDAETLWRWHSDPEVMRWMDAPYPPSLALTRKRLEERGPDSYGNLNLMIETLDGRTIGIVALREAEPEIGDAKLDIYLGEKDTWGQGYATDAMRTICRYGFGKMRLHRISLTAVAENEAARRVYEKVGFVEEGRMREAFRRDGKWHDKVIMGLLEDELR</sequence>
<dbReference type="InterPro" id="IPR016181">
    <property type="entry name" value="Acyl_CoA_acyltransferase"/>
</dbReference>
<dbReference type="EC" id="2.3.-.-" evidence="2"/>
<feature type="domain" description="N-acetyltransferase" evidence="1">
    <location>
        <begin position="7"/>
        <end position="170"/>
    </location>
</feature>
<dbReference type="SUPFAM" id="SSF55729">
    <property type="entry name" value="Acyl-CoA N-acyltransferases (Nat)"/>
    <property type="match status" value="1"/>
</dbReference>
<dbReference type="PANTHER" id="PTHR43415">
    <property type="entry name" value="SPERMIDINE N(1)-ACETYLTRANSFERASE"/>
    <property type="match status" value="1"/>
</dbReference>
<keyword evidence="3" id="KW-1185">Reference proteome</keyword>
<comment type="caution">
    <text evidence="2">The sequence shown here is derived from an EMBL/GenBank/DDBJ whole genome shotgun (WGS) entry which is preliminary data.</text>
</comment>